<gene>
    <name evidence="1" type="ORF">ACFQ2K_45750</name>
</gene>
<name>A0ABW2X4W2_9ACTN</name>
<dbReference type="Proteomes" id="UP001596915">
    <property type="component" value="Unassembled WGS sequence"/>
</dbReference>
<reference evidence="2" key="1">
    <citation type="journal article" date="2019" name="Int. J. Syst. Evol. Microbiol.">
        <title>The Global Catalogue of Microorganisms (GCM) 10K type strain sequencing project: providing services to taxonomists for standard genome sequencing and annotation.</title>
        <authorList>
            <consortium name="The Broad Institute Genomics Platform"/>
            <consortium name="The Broad Institute Genome Sequencing Center for Infectious Disease"/>
            <person name="Wu L."/>
            <person name="Ma J."/>
        </authorList>
    </citation>
    <scope>NUCLEOTIDE SEQUENCE [LARGE SCALE GENOMIC DNA]</scope>
    <source>
        <strain evidence="2">JCM 12607</strain>
    </source>
</reference>
<organism evidence="1 2">
    <name type="scientific">Streptomyces sanglieri</name>
    <dbReference type="NCBI Taxonomy" id="193460"/>
    <lineage>
        <taxon>Bacteria</taxon>
        <taxon>Bacillati</taxon>
        <taxon>Actinomycetota</taxon>
        <taxon>Actinomycetes</taxon>
        <taxon>Kitasatosporales</taxon>
        <taxon>Streptomycetaceae</taxon>
        <taxon>Streptomyces</taxon>
    </lineage>
</organism>
<evidence type="ECO:0008006" key="3">
    <source>
        <dbReference type="Google" id="ProtNLM"/>
    </source>
</evidence>
<evidence type="ECO:0000313" key="1">
    <source>
        <dbReference type="EMBL" id="MFD0628847.1"/>
    </source>
</evidence>
<protein>
    <recommendedName>
        <fullName evidence="3">Tetratricopeptide repeat protein</fullName>
    </recommendedName>
</protein>
<evidence type="ECO:0000313" key="2">
    <source>
        <dbReference type="Proteomes" id="UP001596915"/>
    </source>
</evidence>
<comment type="caution">
    <text evidence="1">The sequence shown here is derived from an EMBL/GenBank/DDBJ whole genome shotgun (WGS) entry which is preliminary data.</text>
</comment>
<dbReference type="EMBL" id="JBHTGL010000008">
    <property type="protein sequence ID" value="MFD0628847.1"/>
    <property type="molecule type" value="Genomic_DNA"/>
</dbReference>
<keyword evidence="2" id="KW-1185">Reference proteome</keyword>
<dbReference type="Gene3D" id="1.25.40.10">
    <property type="entry name" value="Tetratricopeptide repeat domain"/>
    <property type="match status" value="1"/>
</dbReference>
<dbReference type="SUPFAM" id="SSF48452">
    <property type="entry name" value="TPR-like"/>
    <property type="match status" value="1"/>
</dbReference>
<accession>A0ABW2X4W2</accession>
<proteinExistence type="predicted"/>
<dbReference type="InterPro" id="IPR011990">
    <property type="entry name" value="TPR-like_helical_dom_sf"/>
</dbReference>
<sequence>MGVAAVAAGIDTSSTGTMLRALVSASLLESTGDGRHRFHDPVRLHARERAAAEEPEGEQLALLGRVTTHYLALTALADRSIRQDRLRIADLTTLLSAAPDPFGTTEGPAPLDWLEAEHRNILDVLRAAVREETLRTEVWQLSEAFTALFFHHRHLGDWRESLELGAAAAAAALEPAAEARLRSLLSRPLMDQGEYEAARRELESAVACAEVSGDLVVRASVQEFSGRYWEHFDLSRAMDAYRSALELNTAANEGRGAAIAAYFLGSAQDAAGDHGEALVTLRGAHAELTARDDPRMAARVLAAMGLAHDHLGEHDEAIRTLSEAARALRERQATHYEAQALVALAGIKERSAADPEAVRADLTRALEIYEAGGSPQAEVLRRRLEGTGETG</sequence>